<name>A0A7R9QRP7_9ACAR</name>
<dbReference type="PANTHER" id="PTHR43303">
    <property type="entry name" value="NADPH DEHYDROGENASE C23G7.10C-RELATED"/>
    <property type="match status" value="1"/>
</dbReference>
<dbReference type="OrthoDB" id="72788at2759"/>
<protein>
    <recommendedName>
        <fullName evidence="6">NADH:flavin oxidoreductase/NADH oxidase N-terminal domain-containing protein</fullName>
    </recommendedName>
</protein>
<gene>
    <name evidence="7" type="ORF">ONB1V03_LOCUS11329</name>
</gene>
<sequence>FFIELHIAHGYLDSTFLSPITNKRTDRYGGSLENRMRIAVEIAQSVRETLPDNIALGVRISVADYVNKSWDVKQSIELAHQLKALGVDFLDCSSGGLMIDIDYNAINTPNEQIVGAGTIQKETGMPTCAVGKIVDPNFAENTLRGNGATLIFIAHRVELRARIPWQYIPVPVTNKRTDRYEGSLENRMRIAVEIAQSVREALPDNIALGALGVDFMDCSSGGLVIDIDYNAINTPEEQIVSAGTIQKETGMSTCAVGKIVDPNFAENILRDNGATLIFIGRAFLNNPHWTYMAADELTDGQSFKLPLPYDYCIGSKGWFKWRKQALRGERQPLLNYKFTDISVDTK</sequence>
<dbReference type="SUPFAM" id="SSF51395">
    <property type="entry name" value="FMN-linked oxidoreductases"/>
    <property type="match status" value="2"/>
</dbReference>
<evidence type="ECO:0000313" key="8">
    <source>
        <dbReference type="Proteomes" id="UP000728032"/>
    </source>
</evidence>
<reference evidence="7" key="1">
    <citation type="submission" date="2020-11" db="EMBL/GenBank/DDBJ databases">
        <authorList>
            <person name="Tran Van P."/>
        </authorList>
    </citation>
    <scope>NUCLEOTIDE SEQUENCE</scope>
</reference>
<dbReference type="Gene3D" id="3.20.20.70">
    <property type="entry name" value="Aldolase class I"/>
    <property type="match status" value="3"/>
</dbReference>
<dbReference type="InterPro" id="IPR044152">
    <property type="entry name" value="YqjM-like"/>
</dbReference>
<keyword evidence="4" id="KW-0521">NADP</keyword>
<evidence type="ECO:0000256" key="3">
    <source>
        <dbReference type="ARBA" id="ARBA00022643"/>
    </source>
</evidence>
<evidence type="ECO:0000259" key="6">
    <source>
        <dbReference type="Pfam" id="PF00724"/>
    </source>
</evidence>
<feature type="domain" description="NADH:flavin oxidoreductase/NADH oxidase N-terminal" evidence="6">
    <location>
        <begin position="171"/>
        <end position="202"/>
    </location>
</feature>
<organism evidence="7">
    <name type="scientific">Oppiella nova</name>
    <dbReference type="NCBI Taxonomy" id="334625"/>
    <lineage>
        <taxon>Eukaryota</taxon>
        <taxon>Metazoa</taxon>
        <taxon>Ecdysozoa</taxon>
        <taxon>Arthropoda</taxon>
        <taxon>Chelicerata</taxon>
        <taxon>Arachnida</taxon>
        <taxon>Acari</taxon>
        <taxon>Acariformes</taxon>
        <taxon>Sarcoptiformes</taxon>
        <taxon>Oribatida</taxon>
        <taxon>Brachypylina</taxon>
        <taxon>Oppioidea</taxon>
        <taxon>Oppiidae</taxon>
        <taxon>Oppiella</taxon>
    </lineage>
</organism>
<dbReference type="Proteomes" id="UP000728032">
    <property type="component" value="Unassembled WGS sequence"/>
</dbReference>
<evidence type="ECO:0000256" key="4">
    <source>
        <dbReference type="ARBA" id="ARBA00022857"/>
    </source>
</evidence>
<keyword evidence="3" id="KW-0288">FMN</keyword>
<dbReference type="PANTHER" id="PTHR43303:SF4">
    <property type="entry name" value="NADPH DEHYDROGENASE C23G7.10C-RELATED"/>
    <property type="match status" value="1"/>
</dbReference>
<dbReference type="AlphaFoldDB" id="A0A7R9QRP7"/>
<dbReference type="EMBL" id="CAJPVJ010008352">
    <property type="protein sequence ID" value="CAG2171871.1"/>
    <property type="molecule type" value="Genomic_DNA"/>
</dbReference>
<evidence type="ECO:0000313" key="7">
    <source>
        <dbReference type="EMBL" id="CAD7654684.1"/>
    </source>
</evidence>
<dbReference type="EMBL" id="OC923177">
    <property type="protein sequence ID" value="CAD7654684.1"/>
    <property type="molecule type" value="Genomic_DNA"/>
</dbReference>
<feature type="non-terminal residue" evidence="7">
    <location>
        <position position="346"/>
    </location>
</feature>
<dbReference type="GO" id="GO:0010181">
    <property type="term" value="F:FMN binding"/>
    <property type="evidence" value="ECO:0007669"/>
    <property type="project" value="InterPro"/>
</dbReference>
<dbReference type="InterPro" id="IPR013785">
    <property type="entry name" value="Aldolase_TIM"/>
</dbReference>
<dbReference type="Pfam" id="PF00724">
    <property type="entry name" value="Oxidored_FMN"/>
    <property type="match status" value="3"/>
</dbReference>
<keyword evidence="8" id="KW-1185">Reference proteome</keyword>
<proteinExistence type="predicted"/>
<feature type="non-terminal residue" evidence="7">
    <location>
        <position position="1"/>
    </location>
</feature>
<evidence type="ECO:0000256" key="2">
    <source>
        <dbReference type="ARBA" id="ARBA00022630"/>
    </source>
</evidence>
<dbReference type="GO" id="GO:0003959">
    <property type="term" value="F:NADPH dehydrogenase activity"/>
    <property type="evidence" value="ECO:0007669"/>
    <property type="project" value="InterPro"/>
</dbReference>
<keyword evidence="2" id="KW-0285">Flavoprotein</keyword>
<comment type="cofactor">
    <cofactor evidence="1">
        <name>FMN</name>
        <dbReference type="ChEBI" id="CHEBI:58210"/>
    </cofactor>
</comment>
<dbReference type="InterPro" id="IPR001155">
    <property type="entry name" value="OxRdtase_FMN_N"/>
</dbReference>
<dbReference type="GO" id="GO:0050661">
    <property type="term" value="F:NADP binding"/>
    <property type="evidence" value="ECO:0007669"/>
    <property type="project" value="InterPro"/>
</dbReference>
<accession>A0A7R9QRP7</accession>
<evidence type="ECO:0000256" key="5">
    <source>
        <dbReference type="ARBA" id="ARBA00023002"/>
    </source>
</evidence>
<feature type="domain" description="NADH:flavin oxidoreductase/NADH oxidase N-terminal" evidence="6">
    <location>
        <begin position="3"/>
        <end position="155"/>
    </location>
</feature>
<keyword evidence="5" id="KW-0560">Oxidoreductase</keyword>
<feature type="domain" description="NADH:flavin oxidoreductase/NADH oxidase N-terminal" evidence="6">
    <location>
        <begin position="207"/>
        <end position="298"/>
    </location>
</feature>
<evidence type="ECO:0000256" key="1">
    <source>
        <dbReference type="ARBA" id="ARBA00001917"/>
    </source>
</evidence>